<keyword evidence="5" id="KW-0547">Nucleotide-binding</keyword>
<evidence type="ECO:0000256" key="6">
    <source>
        <dbReference type="ARBA" id="ARBA00022840"/>
    </source>
</evidence>
<dbReference type="PROSITE" id="PS00455">
    <property type="entry name" value="AMP_BINDING"/>
    <property type="match status" value="1"/>
</dbReference>
<dbReference type="EMBL" id="CAIIXF020000008">
    <property type="protein sequence ID" value="CAH1791176.1"/>
    <property type="molecule type" value="Genomic_DNA"/>
</dbReference>
<sequence length="534" mass="58946">MVLSSILSDVAIPEDLSLSDFIFNKLDEYGTRVALVDGPSGRSYRYSEIKTLSRCIGSGLTQHGFRQGDVVCIVSSNLPEYVLALYGVVCIGGKVTTANPLYTEGELIKQLEDCKASFIITQSAVLPKVTDVAIKCSSVKKVFTFDKATGHTSLDELMRYNEKACPKTVHVDPINDEVLIPYSSGTTGLPKGVMLTHHNLISNTLVRQHPGVSYAPVPDDCTIAVLPMYHIYGIMAYMINGLYRGQKIVTMPRFNLEMLLSLIEKHKCTYLSIVPPIAVLMAKHPSVSKYDLSSLRLVGCGAAPLLEHLSKQLSKRLNIPPIRQGYGLTETSPATHGSPYSGWKDGSIGILLPNTQCKVVEPETEKELGVNEDGELWIKGPQVMKGYLNKPEETAKVIDREGFFHTGDIGHYDEEGHFYIVDRLKELIKYKGYQVAPAELENLLLSHPKVADAAVIGIPDEAAGEIPKAFVVIKPNETVSAENVLNFIEKKVSPQKRLRGGVQFIKQIPKSPSGKILRRILRSKYLEIQKKSKL</sequence>
<dbReference type="PANTHER" id="PTHR24096:SF149">
    <property type="entry name" value="AMP-BINDING DOMAIN-CONTAINING PROTEIN-RELATED"/>
    <property type="match status" value="1"/>
</dbReference>
<dbReference type="AlphaFoldDB" id="A0A8J1U2R0"/>
<dbReference type="FunFam" id="3.30.300.30:FF:000007">
    <property type="entry name" value="4-coumarate--CoA ligase 2"/>
    <property type="match status" value="1"/>
</dbReference>
<gene>
    <name evidence="10" type="ORF">OFUS_LOCUS16291</name>
</gene>
<accession>A0A8J1U2R0</accession>
<dbReference type="EC" id="1.13.12.7" evidence="2"/>
<keyword evidence="7" id="KW-0455">Luminescence</keyword>
<reference evidence="10" key="1">
    <citation type="submission" date="2022-03" db="EMBL/GenBank/DDBJ databases">
        <authorList>
            <person name="Martin C."/>
        </authorList>
    </citation>
    <scope>NUCLEOTIDE SEQUENCE</scope>
</reference>
<evidence type="ECO:0000256" key="3">
    <source>
        <dbReference type="ARBA" id="ARBA00019043"/>
    </source>
</evidence>
<proteinExistence type="inferred from homology"/>
<dbReference type="InterPro" id="IPR020845">
    <property type="entry name" value="AMP-binding_CS"/>
</dbReference>
<organism evidence="10 11">
    <name type="scientific">Owenia fusiformis</name>
    <name type="common">Polychaete worm</name>
    <dbReference type="NCBI Taxonomy" id="6347"/>
    <lineage>
        <taxon>Eukaryota</taxon>
        <taxon>Metazoa</taxon>
        <taxon>Spiralia</taxon>
        <taxon>Lophotrochozoa</taxon>
        <taxon>Annelida</taxon>
        <taxon>Polychaeta</taxon>
        <taxon>Sedentaria</taxon>
        <taxon>Canalipalpata</taxon>
        <taxon>Sabellida</taxon>
        <taxon>Oweniida</taxon>
        <taxon>Oweniidae</taxon>
        <taxon>Owenia</taxon>
    </lineage>
</organism>
<evidence type="ECO:0000256" key="4">
    <source>
        <dbReference type="ARBA" id="ARBA00022598"/>
    </source>
</evidence>
<evidence type="ECO:0000256" key="7">
    <source>
        <dbReference type="ARBA" id="ARBA00023223"/>
    </source>
</evidence>
<evidence type="ECO:0000256" key="8">
    <source>
        <dbReference type="ARBA" id="ARBA00023262"/>
    </source>
</evidence>
<dbReference type="Gene3D" id="2.30.38.10">
    <property type="entry name" value="Luciferase, Domain 3"/>
    <property type="match status" value="1"/>
</dbReference>
<evidence type="ECO:0000256" key="1">
    <source>
        <dbReference type="ARBA" id="ARBA00006432"/>
    </source>
</evidence>
<dbReference type="Pfam" id="PF00501">
    <property type="entry name" value="AMP-binding"/>
    <property type="match status" value="1"/>
</dbReference>
<dbReference type="Proteomes" id="UP000749559">
    <property type="component" value="Unassembled WGS sequence"/>
</dbReference>
<dbReference type="GO" id="GO:0008218">
    <property type="term" value="P:bioluminescence"/>
    <property type="evidence" value="ECO:0007669"/>
    <property type="project" value="UniProtKB-KW"/>
</dbReference>
<dbReference type="InterPro" id="IPR000873">
    <property type="entry name" value="AMP-dep_synth/lig_dom"/>
</dbReference>
<comment type="similarity">
    <text evidence="1">Belongs to the ATP-dependent AMP-binding enzyme family.</text>
</comment>
<keyword evidence="4" id="KW-0436">Ligase</keyword>
<dbReference type="InterPro" id="IPR025110">
    <property type="entry name" value="AMP-bd_C"/>
</dbReference>
<evidence type="ECO:0000256" key="9">
    <source>
        <dbReference type="ARBA" id="ARBA00048497"/>
    </source>
</evidence>
<dbReference type="GO" id="GO:0005524">
    <property type="term" value="F:ATP binding"/>
    <property type="evidence" value="ECO:0007669"/>
    <property type="project" value="UniProtKB-KW"/>
</dbReference>
<name>A0A8J1U2R0_OWEFU</name>
<dbReference type="SUPFAM" id="SSF56801">
    <property type="entry name" value="Acetyl-CoA synthetase-like"/>
    <property type="match status" value="1"/>
</dbReference>
<dbReference type="InterPro" id="IPR045851">
    <property type="entry name" value="AMP-bd_C_sf"/>
</dbReference>
<protein>
    <recommendedName>
        <fullName evidence="3">Luciferin 4-monooxygenase</fullName>
        <ecNumber evidence="2">1.13.12.7</ecNumber>
    </recommendedName>
</protein>
<evidence type="ECO:0000256" key="2">
    <source>
        <dbReference type="ARBA" id="ARBA00012532"/>
    </source>
</evidence>
<evidence type="ECO:0000313" key="11">
    <source>
        <dbReference type="Proteomes" id="UP000749559"/>
    </source>
</evidence>
<evidence type="ECO:0000313" key="10">
    <source>
        <dbReference type="EMBL" id="CAH1791176.1"/>
    </source>
</evidence>
<keyword evidence="8" id="KW-0599">Photoprotein</keyword>
<comment type="caution">
    <text evidence="10">The sequence shown here is derived from an EMBL/GenBank/DDBJ whole genome shotgun (WGS) entry which is preliminary data.</text>
</comment>
<dbReference type="Gene3D" id="3.30.300.30">
    <property type="match status" value="1"/>
</dbReference>
<keyword evidence="6" id="KW-0067">ATP-binding</keyword>
<dbReference type="FunFam" id="3.40.50.12780:FF:000003">
    <property type="entry name" value="Long-chain-fatty-acid--CoA ligase FadD"/>
    <property type="match status" value="1"/>
</dbReference>
<dbReference type="Pfam" id="PF13193">
    <property type="entry name" value="AMP-binding_C"/>
    <property type="match status" value="1"/>
</dbReference>
<dbReference type="GO" id="GO:0016405">
    <property type="term" value="F:CoA-ligase activity"/>
    <property type="evidence" value="ECO:0007669"/>
    <property type="project" value="TreeGrafter"/>
</dbReference>
<dbReference type="OrthoDB" id="10253869at2759"/>
<dbReference type="PANTHER" id="PTHR24096">
    <property type="entry name" value="LONG-CHAIN-FATTY-ACID--COA LIGASE"/>
    <property type="match status" value="1"/>
</dbReference>
<keyword evidence="11" id="KW-1185">Reference proteome</keyword>
<evidence type="ECO:0000256" key="5">
    <source>
        <dbReference type="ARBA" id="ARBA00022741"/>
    </source>
</evidence>
<dbReference type="Gene3D" id="3.40.50.980">
    <property type="match status" value="2"/>
</dbReference>
<comment type="catalytic activity">
    <reaction evidence="9">
        <text>firefly D-luciferin + ATP + O2 = firefly oxyluciferin + hnu + AMP + CO2 + diphosphate</text>
        <dbReference type="Rhea" id="RHEA:10732"/>
        <dbReference type="ChEBI" id="CHEBI:15379"/>
        <dbReference type="ChEBI" id="CHEBI:16526"/>
        <dbReference type="ChEBI" id="CHEBI:16792"/>
        <dbReference type="ChEBI" id="CHEBI:30212"/>
        <dbReference type="ChEBI" id="CHEBI:30616"/>
        <dbReference type="ChEBI" id="CHEBI:33019"/>
        <dbReference type="ChEBI" id="CHEBI:58038"/>
        <dbReference type="ChEBI" id="CHEBI:456215"/>
        <dbReference type="EC" id="1.13.12.7"/>
    </reaction>
</comment>